<name>A0A7M4DWQ3_CROPO</name>
<keyword evidence="3" id="KW-1185">Reference proteome</keyword>
<dbReference type="Gene3D" id="3.30.70.660">
    <property type="entry name" value="Pseudouridine synthase I, catalytic domain, C-terminal subdomain"/>
    <property type="match status" value="1"/>
</dbReference>
<keyword evidence="1" id="KW-0413">Isomerase</keyword>
<dbReference type="InterPro" id="IPR020094">
    <property type="entry name" value="TruA/RsuA/RluB/E/F_N"/>
</dbReference>
<dbReference type="InterPro" id="IPR020095">
    <property type="entry name" value="PsdUridine_synth_TruA_C"/>
</dbReference>
<dbReference type="Proteomes" id="UP000594220">
    <property type="component" value="Unplaced"/>
</dbReference>
<dbReference type="GeneTree" id="ENSGT00950000183160"/>
<dbReference type="InterPro" id="IPR020103">
    <property type="entry name" value="PsdUridine_synth_cat_dom_sf"/>
</dbReference>
<accession>A0A7M4DWQ3</accession>
<dbReference type="PANTHER" id="PTHR11142">
    <property type="entry name" value="PSEUDOURIDYLATE SYNTHASE"/>
    <property type="match status" value="1"/>
</dbReference>
<sequence>LGKAWNGIASWYKPALGNLLTIPSCVALQKAAQNLKPLVPIKFCISSRPDAGVHALCNSAQVDIQKEAGKPPFPGRADQTKTSALKRILTLSFPSRILSACQVPDDFYACFSALSRTYIYGLVVGCSYNSQTPVFERDLCWVPRGYHLNVPAAQQAVQFLLGTPDFSTFRSICATTPPESPVKTFIHVDIRPFSMLTSLPFQGKLKPYHIKELLEASDSLAYPRNTTAPAAGLFLKSVEYDDAGK</sequence>
<reference evidence="2" key="2">
    <citation type="submission" date="2025-09" db="UniProtKB">
        <authorList>
            <consortium name="Ensembl"/>
        </authorList>
    </citation>
    <scope>IDENTIFICATION</scope>
</reference>
<dbReference type="Ensembl" id="ENSCPRT00005001149.1">
    <property type="protein sequence ID" value="ENSCPRP00005000982.1"/>
    <property type="gene ID" value="ENSCPRG00005000763.1"/>
</dbReference>
<evidence type="ECO:0000256" key="1">
    <source>
        <dbReference type="ARBA" id="ARBA00023235"/>
    </source>
</evidence>
<evidence type="ECO:0000313" key="2">
    <source>
        <dbReference type="Ensembl" id="ENSCPRP00005000982.1"/>
    </source>
</evidence>
<organism evidence="2 3">
    <name type="scientific">Crocodylus porosus</name>
    <name type="common">Saltwater crocodile</name>
    <name type="synonym">Estuarine crocodile</name>
    <dbReference type="NCBI Taxonomy" id="8502"/>
    <lineage>
        <taxon>Eukaryota</taxon>
        <taxon>Metazoa</taxon>
        <taxon>Chordata</taxon>
        <taxon>Craniata</taxon>
        <taxon>Vertebrata</taxon>
        <taxon>Euteleostomi</taxon>
        <taxon>Archelosauria</taxon>
        <taxon>Archosauria</taxon>
        <taxon>Crocodylia</taxon>
        <taxon>Longirostres</taxon>
        <taxon>Crocodylidae</taxon>
        <taxon>Crocodylus</taxon>
    </lineage>
</organism>
<dbReference type="AlphaFoldDB" id="A0A7M4DWQ3"/>
<dbReference type="OMA" id="CWPICES"/>
<dbReference type="GO" id="GO:0031119">
    <property type="term" value="P:tRNA pseudouridine synthesis"/>
    <property type="evidence" value="ECO:0007669"/>
    <property type="project" value="TreeGrafter"/>
</dbReference>
<gene>
    <name evidence="2" type="primary">PUSL1</name>
</gene>
<dbReference type="GO" id="GO:0009982">
    <property type="term" value="F:pseudouridine synthase activity"/>
    <property type="evidence" value="ECO:0007669"/>
    <property type="project" value="InterPro"/>
</dbReference>
<dbReference type="GO" id="GO:0003723">
    <property type="term" value="F:RNA binding"/>
    <property type="evidence" value="ECO:0007669"/>
    <property type="project" value="InterPro"/>
</dbReference>
<dbReference type="Gene3D" id="3.30.70.580">
    <property type="entry name" value="Pseudouridine synthase I, catalytic domain, N-terminal subdomain"/>
    <property type="match status" value="1"/>
</dbReference>
<dbReference type="InterPro" id="IPR001406">
    <property type="entry name" value="PsdUridine_synth_TruA"/>
</dbReference>
<dbReference type="PANTHER" id="PTHR11142:SF0">
    <property type="entry name" value="TRNA PSEUDOURIDINE SYNTHASE-LIKE 1"/>
    <property type="match status" value="1"/>
</dbReference>
<evidence type="ECO:0000313" key="3">
    <source>
        <dbReference type="Proteomes" id="UP000594220"/>
    </source>
</evidence>
<reference evidence="2" key="1">
    <citation type="submission" date="2025-08" db="UniProtKB">
        <authorList>
            <consortium name="Ensembl"/>
        </authorList>
    </citation>
    <scope>IDENTIFICATION</scope>
</reference>
<proteinExistence type="predicted"/>
<dbReference type="SUPFAM" id="SSF55120">
    <property type="entry name" value="Pseudouridine synthase"/>
    <property type="match status" value="1"/>
</dbReference>
<protein>
    <submittedName>
        <fullName evidence="2">Pseudouridine synthase like 1</fullName>
    </submittedName>
</protein>
<dbReference type="GO" id="GO:0005739">
    <property type="term" value="C:mitochondrion"/>
    <property type="evidence" value="ECO:0007669"/>
    <property type="project" value="Ensembl"/>
</dbReference>